<dbReference type="FunFam" id="3.40.50.1220:FF:000008">
    <property type="entry name" value="Acetolactate synthase"/>
    <property type="match status" value="1"/>
</dbReference>
<evidence type="ECO:0000256" key="3">
    <source>
        <dbReference type="ARBA" id="ARBA00007812"/>
    </source>
</evidence>
<dbReference type="NCBIfam" id="NF005058">
    <property type="entry name" value="PRK06466.1"/>
    <property type="match status" value="1"/>
</dbReference>
<evidence type="ECO:0000259" key="15">
    <source>
        <dbReference type="Pfam" id="PF00205"/>
    </source>
</evidence>
<evidence type="ECO:0000313" key="20">
    <source>
        <dbReference type="Proteomes" id="UP000240989"/>
    </source>
</evidence>
<dbReference type="PROSITE" id="PS00187">
    <property type="entry name" value="TPP_ENZYMES"/>
    <property type="match status" value="1"/>
</dbReference>
<keyword evidence="12 14" id="KW-0100">Branched-chain amino acid biosynthesis</keyword>
<dbReference type="EC" id="2.2.1.6" evidence="4 14"/>
<dbReference type="Pfam" id="PF02775">
    <property type="entry name" value="TPP_enzyme_C"/>
    <property type="match status" value="1"/>
</dbReference>
<keyword evidence="6" id="KW-0285">Flavoprotein</keyword>
<dbReference type="InterPro" id="IPR012846">
    <property type="entry name" value="Acetolactate_synth_lsu"/>
</dbReference>
<comment type="catalytic activity">
    <reaction evidence="13 14">
        <text>2 pyruvate + H(+) = (2S)-2-acetolactate + CO2</text>
        <dbReference type="Rhea" id="RHEA:25249"/>
        <dbReference type="ChEBI" id="CHEBI:15361"/>
        <dbReference type="ChEBI" id="CHEBI:15378"/>
        <dbReference type="ChEBI" id="CHEBI:16526"/>
        <dbReference type="ChEBI" id="CHEBI:58476"/>
        <dbReference type="EC" id="2.2.1.6"/>
    </reaction>
</comment>
<dbReference type="Gene3D" id="3.40.50.970">
    <property type="match status" value="2"/>
</dbReference>
<keyword evidence="9" id="KW-0274">FAD</keyword>
<dbReference type="EMBL" id="PYOY01000012">
    <property type="protein sequence ID" value="PSX05308.1"/>
    <property type="molecule type" value="Genomic_DNA"/>
</dbReference>
<evidence type="ECO:0000256" key="10">
    <source>
        <dbReference type="ARBA" id="ARBA00022842"/>
    </source>
</evidence>
<dbReference type="InterPro" id="IPR000399">
    <property type="entry name" value="TPP-bd_CS"/>
</dbReference>
<dbReference type="SUPFAM" id="SSF52467">
    <property type="entry name" value="DHS-like NAD/FAD-binding domain"/>
    <property type="match status" value="1"/>
</dbReference>
<dbReference type="SUPFAM" id="SSF52518">
    <property type="entry name" value="Thiamin diphosphate-binding fold (THDP-binding)"/>
    <property type="match status" value="2"/>
</dbReference>
<dbReference type="FunFam" id="3.40.50.970:FF:000007">
    <property type="entry name" value="Acetolactate synthase"/>
    <property type="match status" value="1"/>
</dbReference>
<reference evidence="20 21" key="1">
    <citation type="submission" date="2018-01" db="EMBL/GenBank/DDBJ databases">
        <title>Whole genome sequencing of Histamine producing bacteria.</title>
        <authorList>
            <person name="Butler K."/>
        </authorList>
    </citation>
    <scope>NUCLEOTIDE SEQUENCE [LARGE SCALE GENOMIC DNA]</scope>
    <source>
        <strain evidence="18 21">A2-1</strain>
        <strain evidence="19 20">A6-1</strain>
    </source>
</reference>
<dbReference type="GO" id="GO:0005948">
    <property type="term" value="C:acetolactate synthase complex"/>
    <property type="evidence" value="ECO:0007669"/>
    <property type="project" value="TreeGrafter"/>
</dbReference>
<dbReference type="GO" id="GO:0030976">
    <property type="term" value="F:thiamine pyrophosphate binding"/>
    <property type="evidence" value="ECO:0007669"/>
    <property type="project" value="UniProtKB-UniRule"/>
</dbReference>
<dbReference type="RefSeq" id="WP_045083521.1">
    <property type="nucleotide sequence ID" value="NZ_JZSO01000006.1"/>
</dbReference>
<dbReference type="PANTHER" id="PTHR18968">
    <property type="entry name" value="THIAMINE PYROPHOSPHATE ENZYMES"/>
    <property type="match status" value="1"/>
</dbReference>
<dbReference type="GO" id="GO:0050660">
    <property type="term" value="F:flavin adenine dinucleotide binding"/>
    <property type="evidence" value="ECO:0007669"/>
    <property type="project" value="InterPro"/>
</dbReference>
<dbReference type="Pfam" id="PF02776">
    <property type="entry name" value="TPP_enzyme_N"/>
    <property type="match status" value="1"/>
</dbReference>
<accession>A0A855SAU2</accession>
<feature type="domain" description="Thiamine pyrophosphate enzyme central" evidence="15">
    <location>
        <begin position="197"/>
        <end position="330"/>
    </location>
</feature>
<evidence type="ECO:0000313" key="19">
    <source>
        <dbReference type="EMBL" id="PSX07764.1"/>
    </source>
</evidence>
<keyword evidence="7 14" id="KW-0808">Transferase</keyword>
<dbReference type="InterPro" id="IPR012001">
    <property type="entry name" value="Thiamin_PyroP_enz_TPP-bd_dom"/>
</dbReference>
<dbReference type="GO" id="GO:0000287">
    <property type="term" value="F:magnesium ion binding"/>
    <property type="evidence" value="ECO:0007669"/>
    <property type="project" value="UniProtKB-UniRule"/>
</dbReference>
<dbReference type="EMBL" id="PYOU01000012">
    <property type="protein sequence ID" value="PSX07764.1"/>
    <property type="molecule type" value="Genomic_DNA"/>
</dbReference>
<dbReference type="Gene3D" id="3.40.50.1220">
    <property type="entry name" value="TPP-binding domain"/>
    <property type="match status" value="1"/>
</dbReference>
<keyword evidence="10 14" id="KW-0460">Magnesium</keyword>
<evidence type="ECO:0000256" key="12">
    <source>
        <dbReference type="ARBA" id="ARBA00023304"/>
    </source>
</evidence>
<evidence type="ECO:0000256" key="8">
    <source>
        <dbReference type="ARBA" id="ARBA00022723"/>
    </source>
</evidence>
<dbReference type="NCBIfam" id="NF005936">
    <property type="entry name" value="PRK07979.1"/>
    <property type="match status" value="1"/>
</dbReference>
<comment type="pathway">
    <text evidence="1 14">Amino-acid biosynthesis; L-isoleucine biosynthesis; L-isoleucine from 2-oxobutanoate: step 1/4.</text>
</comment>
<dbReference type="InterPro" id="IPR045229">
    <property type="entry name" value="TPP_enz"/>
</dbReference>
<name>A0A855SAU2_PHOAN</name>
<dbReference type="GO" id="GO:0009097">
    <property type="term" value="P:isoleucine biosynthetic process"/>
    <property type="evidence" value="ECO:0007669"/>
    <property type="project" value="UniProtKB-UniPathway"/>
</dbReference>
<dbReference type="InterPro" id="IPR029035">
    <property type="entry name" value="DHS-like_NAD/FAD-binding_dom"/>
</dbReference>
<evidence type="ECO:0000256" key="1">
    <source>
        <dbReference type="ARBA" id="ARBA00004974"/>
    </source>
</evidence>
<dbReference type="InterPro" id="IPR029061">
    <property type="entry name" value="THDP-binding"/>
</dbReference>
<evidence type="ECO:0000256" key="13">
    <source>
        <dbReference type="ARBA" id="ARBA00048670"/>
    </source>
</evidence>
<dbReference type="Pfam" id="PF00205">
    <property type="entry name" value="TPP_enzyme_M"/>
    <property type="match status" value="1"/>
</dbReference>
<protein>
    <recommendedName>
        <fullName evidence="4 14">Acetolactate synthase</fullName>
        <ecNumber evidence="4 14">2.2.1.6</ecNumber>
    </recommendedName>
</protein>
<comment type="cofactor">
    <cofactor evidence="14">
        <name>thiamine diphosphate</name>
        <dbReference type="ChEBI" id="CHEBI:58937"/>
    </cofactor>
    <text evidence="14">Binds 1 thiamine pyrophosphate per subunit.</text>
</comment>
<comment type="pathway">
    <text evidence="2 14">Amino-acid biosynthesis; L-valine biosynthesis; L-valine from pyruvate: step 1/4.</text>
</comment>
<evidence type="ECO:0000259" key="17">
    <source>
        <dbReference type="Pfam" id="PF02776"/>
    </source>
</evidence>
<evidence type="ECO:0000256" key="11">
    <source>
        <dbReference type="ARBA" id="ARBA00023052"/>
    </source>
</evidence>
<evidence type="ECO:0000256" key="9">
    <source>
        <dbReference type="ARBA" id="ARBA00022827"/>
    </source>
</evidence>
<keyword evidence="5 14" id="KW-0028">Amino-acid biosynthesis</keyword>
<evidence type="ECO:0000259" key="16">
    <source>
        <dbReference type="Pfam" id="PF02775"/>
    </source>
</evidence>
<feature type="domain" description="Thiamine pyrophosphate enzyme TPP-binding" evidence="16">
    <location>
        <begin position="394"/>
        <end position="543"/>
    </location>
</feature>
<comment type="similarity">
    <text evidence="3 14">Belongs to the TPP enzyme family.</text>
</comment>
<dbReference type="Proteomes" id="UP000241440">
    <property type="component" value="Unassembled WGS sequence"/>
</dbReference>
<dbReference type="InterPro" id="IPR011766">
    <property type="entry name" value="TPP_enzyme_TPP-bd"/>
</dbReference>
<dbReference type="Proteomes" id="UP000240989">
    <property type="component" value="Unassembled WGS sequence"/>
</dbReference>
<dbReference type="NCBIfam" id="NF006525">
    <property type="entry name" value="PRK08979.1"/>
    <property type="match status" value="1"/>
</dbReference>
<dbReference type="FunFam" id="3.40.50.970:FF:000016">
    <property type="entry name" value="Acetolactate synthase"/>
    <property type="match status" value="1"/>
</dbReference>
<dbReference type="InterPro" id="IPR012000">
    <property type="entry name" value="Thiamin_PyroP_enz_cen_dom"/>
</dbReference>
<evidence type="ECO:0000256" key="2">
    <source>
        <dbReference type="ARBA" id="ARBA00005025"/>
    </source>
</evidence>
<evidence type="ECO:0000313" key="18">
    <source>
        <dbReference type="EMBL" id="PSX05308.1"/>
    </source>
</evidence>
<dbReference type="CDD" id="cd07035">
    <property type="entry name" value="TPP_PYR_POX_like"/>
    <property type="match status" value="1"/>
</dbReference>
<sequence length="572" mass="62875">MEMLSGADMIVRSMIDQGVKHIFGYPGGSVLDIYDALHEKSDIEHVLVRHEQAAVHMADGYARATGDVGVVLVTSGPGATNAITGIATAYMDSIPMVVLSGQVMSSLIGNDAFQECDMVGISRPVVKHSFLVTKPEDIPEIIKKAFYIASTGRPGPVVVDIPKDMLNPAEAYPYQYPESISLRSYNPTTQGHKGQIKRGVKALLSAKKPVLYVGGGAIMSSCSEQLIELAESLNIPVVNTLMGLGAFPGTHKQCLGMLGMHGTYEANMAMHNADLIFGIGVRFDDRTTNNLEKYCPDATIMHIDIDPSSISKTVSADIPIVGSADTVLNSMLKLLKEHEVKNDQQEIAQWWQSIESWRERECLSYDTDSDRIKPQQVIEVLHRLTNGEAYVSSDVGQHQMFAALYYPFDKPRRWINSGGLGTMGFGLPAAMGVKFALPDAEVVCVTGDGSIQMNIQELSTALQYDIPVKIINLNNRFLGMVKQWQDMIYQGRHSHSYMDSVPDFAAIAEAYGHVGVRISDPNKLESELEKALALKDKLVFIDISVDETEHVYPMLIRGGAMNEMWLSKTERT</sequence>
<dbReference type="GO" id="GO:0003984">
    <property type="term" value="F:acetolactate synthase activity"/>
    <property type="evidence" value="ECO:0007669"/>
    <property type="project" value="UniProtKB-EC"/>
</dbReference>
<evidence type="ECO:0000256" key="14">
    <source>
        <dbReference type="RuleBase" id="RU003591"/>
    </source>
</evidence>
<dbReference type="UniPathway" id="UPA00047">
    <property type="reaction ID" value="UER00055"/>
</dbReference>
<evidence type="ECO:0000256" key="6">
    <source>
        <dbReference type="ARBA" id="ARBA00022630"/>
    </source>
</evidence>
<gene>
    <name evidence="19" type="ORF">C0W27_14975</name>
    <name evidence="18" type="ORF">C0W41_18270</name>
</gene>
<dbReference type="AlphaFoldDB" id="A0A855SAU2"/>
<dbReference type="CDD" id="cd02015">
    <property type="entry name" value="TPP_AHAS"/>
    <property type="match status" value="1"/>
</dbReference>
<keyword evidence="8 14" id="KW-0479">Metal-binding</keyword>
<evidence type="ECO:0000256" key="7">
    <source>
        <dbReference type="ARBA" id="ARBA00022679"/>
    </source>
</evidence>
<dbReference type="GO" id="GO:0009099">
    <property type="term" value="P:L-valine biosynthetic process"/>
    <property type="evidence" value="ECO:0007669"/>
    <property type="project" value="UniProtKB-UniPathway"/>
</dbReference>
<comment type="cofactor">
    <cofactor evidence="14">
        <name>Mg(2+)</name>
        <dbReference type="ChEBI" id="CHEBI:18420"/>
    </cofactor>
    <text evidence="14">Binds 1 Mg(2+) ion per subunit.</text>
</comment>
<evidence type="ECO:0000256" key="5">
    <source>
        <dbReference type="ARBA" id="ARBA00022605"/>
    </source>
</evidence>
<comment type="caution">
    <text evidence="18">The sequence shown here is derived from an EMBL/GenBank/DDBJ whole genome shotgun (WGS) entry which is preliminary data.</text>
</comment>
<dbReference type="NCBIfam" id="TIGR00118">
    <property type="entry name" value="acolac_lg"/>
    <property type="match status" value="1"/>
</dbReference>
<dbReference type="InterPro" id="IPR039368">
    <property type="entry name" value="AHAS_TPP"/>
</dbReference>
<evidence type="ECO:0000256" key="4">
    <source>
        <dbReference type="ARBA" id="ARBA00013145"/>
    </source>
</evidence>
<dbReference type="PANTHER" id="PTHR18968:SF13">
    <property type="entry name" value="ACETOLACTATE SYNTHASE CATALYTIC SUBUNIT, MITOCHONDRIAL"/>
    <property type="match status" value="1"/>
</dbReference>
<keyword evidence="20" id="KW-1185">Reference proteome</keyword>
<evidence type="ECO:0000313" key="21">
    <source>
        <dbReference type="Proteomes" id="UP000241440"/>
    </source>
</evidence>
<dbReference type="UniPathway" id="UPA00049">
    <property type="reaction ID" value="UER00059"/>
</dbReference>
<keyword evidence="11 14" id="KW-0786">Thiamine pyrophosphate</keyword>
<dbReference type="GeneID" id="61231248"/>
<proteinExistence type="inferred from homology"/>
<organism evidence="18 21">
    <name type="scientific">Photobacterium angustum</name>
    <dbReference type="NCBI Taxonomy" id="661"/>
    <lineage>
        <taxon>Bacteria</taxon>
        <taxon>Pseudomonadati</taxon>
        <taxon>Pseudomonadota</taxon>
        <taxon>Gammaproteobacteria</taxon>
        <taxon>Vibrionales</taxon>
        <taxon>Vibrionaceae</taxon>
        <taxon>Photobacterium</taxon>
    </lineage>
</organism>
<feature type="domain" description="Thiamine pyrophosphate enzyme N-terminal TPP-binding" evidence="17">
    <location>
        <begin position="5"/>
        <end position="119"/>
    </location>
</feature>